<dbReference type="RefSeq" id="WP_269580462.1">
    <property type="nucleotide sequence ID" value="NZ_CP114589.1"/>
</dbReference>
<dbReference type="AlphaFoldDB" id="A0AA47KNY3"/>
<dbReference type="Proteomes" id="UP001164748">
    <property type="component" value="Plasmid unnamed"/>
</dbReference>
<keyword evidence="1" id="KW-0614">Plasmid</keyword>
<organism evidence="1 2">
    <name type="scientific">Salinivibrio kushneri</name>
    <dbReference type="NCBI Taxonomy" id="1908198"/>
    <lineage>
        <taxon>Bacteria</taxon>
        <taxon>Pseudomonadati</taxon>
        <taxon>Pseudomonadota</taxon>
        <taxon>Gammaproteobacteria</taxon>
        <taxon>Vibrionales</taxon>
        <taxon>Vibrionaceae</taxon>
        <taxon>Salinivibrio</taxon>
    </lineage>
</organism>
<evidence type="ECO:0000313" key="2">
    <source>
        <dbReference type="Proteomes" id="UP001164748"/>
    </source>
</evidence>
<dbReference type="EMBL" id="CP114589">
    <property type="protein sequence ID" value="WBA10450.1"/>
    <property type="molecule type" value="Genomic_DNA"/>
</dbReference>
<reference evidence="1" key="1">
    <citation type="submission" date="2022-09" db="EMBL/GenBank/DDBJ databases">
        <authorList>
            <person name="Li Z.-J."/>
        </authorList>
    </citation>
    <scope>NUCLEOTIDE SEQUENCE</scope>
    <source>
        <strain evidence="1">TGB11</strain>
        <plasmid evidence="1">unnamed</plasmid>
    </source>
</reference>
<protein>
    <submittedName>
        <fullName evidence="1">Uncharacterized protein</fullName>
    </submittedName>
</protein>
<accession>A0AA47KNY3</accession>
<proteinExistence type="predicted"/>
<evidence type="ECO:0000313" key="1">
    <source>
        <dbReference type="EMBL" id="WBA10450.1"/>
    </source>
</evidence>
<gene>
    <name evidence="1" type="ORF">N8M53_13945</name>
</gene>
<sequence>MITVDKHEGLSVRVAVLNEEVSAQEVEFYLFVPGELKFGKHVLSEDEFYYRVLANSRTYFTSRYHLPLVHARLASRDKLPTEQYRVSLSLYAYQYALSLEKATHDFFESVAGLEDEQALEQLEDTIEMAVEILRRLRRYKPQNTKLLKYYHNIDNYLSWLTEQRFLSLLAHMPRGNVYKGVRQQLIELCQAEEAHRLVNRYNSDKARRDPTRMVNKMRLARRLIEFPVTIRQVPQALGKNLNKLAKASATAFVMLFVTTVIVRARQYLGEITLSFVLAMAGVYALREIFKDDLRDALWRWIRKGRPKWRKRFIDPTSNRQIGRQLEWLDYMDFAALPDEVKKLRRGKLRQREEAVVRLKVKTQLETTRFLSGYDTTRDVWKFDFRSFSRLMDRGSQRLYRLNEGQVLKDSVEKRHQFNLISCQRLKGQPTVYQRWKITVNRSKVVDIEEVFD</sequence>
<name>A0AA47KNY3_9GAMM</name>
<geneLocation type="plasmid" evidence="1 2">
    <name>unnamed</name>
</geneLocation>